<dbReference type="GO" id="GO:0070897">
    <property type="term" value="P:transcription preinitiation complex assembly"/>
    <property type="evidence" value="ECO:0007669"/>
    <property type="project" value="InterPro"/>
</dbReference>
<sequence>MKTVYDQASSVCPECGGRKIIQDGRSGETVCEGCGLVLAEPAVNTGPEWRAFSLNEKENRTRVGSPLSFTFHDKGLSTTIGSIDRDAMGKRIPQETRYKMSRLNRWNTRARRTASEDRNLAYALGELQKTSEKLHIPSIVRERAALIYRRALKKGSSS</sequence>
<keyword evidence="1" id="KW-0805">Transcription regulation</keyword>
<dbReference type="InterPro" id="IPR000812">
    <property type="entry name" value="TFIIB"/>
</dbReference>
<dbReference type="InterPro" id="IPR013137">
    <property type="entry name" value="Znf_TFIIB"/>
</dbReference>
<evidence type="ECO:0000256" key="2">
    <source>
        <dbReference type="ARBA" id="ARBA00023163"/>
    </source>
</evidence>
<reference evidence="4" key="1">
    <citation type="journal article" date="2014" name="Front. Microbiol.">
        <title>High frequency of phylogenetically diverse reductive dehalogenase-homologous genes in deep subseafloor sedimentary metagenomes.</title>
        <authorList>
            <person name="Kawai M."/>
            <person name="Futagami T."/>
            <person name="Toyoda A."/>
            <person name="Takaki Y."/>
            <person name="Nishi S."/>
            <person name="Hori S."/>
            <person name="Arai W."/>
            <person name="Tsubouchi T."/>
            <person name="Morono Y."/>
            <person name="Uchiyama I."/>
            <person name="Ito T."/>
            <person name="Fujiyama A."/>
            <person name="Inagaki F."/>
            <person name="Takami H."/>
        </authorList>
    </citation>
    <scope>NUCLEOTIDE SEQUENCE</scope>
    <source>
        <strain evidence="4">Expedition CK06-06</strain>
    </source>
</reference>
<evidence type="ECO:0000256" key="1">
    <source>
        <dbReference type="ARBA" id="ARBA00023015"/>
    </source>
</evidence>
<dbReference type="PANTHER" id="PTHR11618:SF13">
    <property type="entry name" value="TRANSCRIPTION INITIATION FACTOR IIB"/>
    <property type="match status" value="1"/>
</dbReference>
<evidence type="ECO:0000313" key="4">
    <source>
        <dbReference type="EMBL" id="GAH36966.1"/>
    </source>
</evidence>
<organism evidence="4">
    <name type="scientific">marine sediment metagenome</name>
    <dbReference type="NCBI Taxonomy" id="412755"/>
    <lineage>
        <taxon>unclassified sequences</taxon>
        <taxon>metagenomes</taxon>
        <taxon>ecological metagenomes</taxon>
    </lineage>
</organism>
<comment type="caution">
    <text evidence="4">The sequence shown here is derived from an EMBL/GenBank/DDBJ whole genome shotgun (WGS) entry which is preliminary data.</text>
</comment>
<dbReference type="EMBL" id="BARU01010763">
    <property type="protein sequence ID" value="GAH36966.1"/>
    <property type="molecule type" value="Genomic_DNA"/>
</dbReference>
<protein>
    <recommendedName>
        <fullName evidence="3">TFIIB-type domain-containing protein</fullName>
    </recommendedName>
</protein>
<proteinExistence type="predicted"/>
<dbReference type="SUPFAM" id="SSF57783">
    <property type="entry name" value="Zinc beta-ribbon"/>
    <property type="match status" value="1"/>
</dbReference>
<dbReference type="PANTHER" id="PTHR11618">
    <property type="entry name" value="TRANSCRIPTION INITIATION FACTOR IIB-RELATED"/>
    <property type="match status" value="1"/>
</dbReference>
<dbReference type="Gene3D" id="1.10.472.170">
    <property type="match status" value="1"/>
</dbReference>
<dbReference type="GO" id="GO:0097550">
    <property type="term" value="C:transcription preinitiation complex"/>
    <property type="evidence" value="ECO:0007669"/>
    <property type="project" value="TreeGrafter"/>
</dbReference>
<name>X1EUD3_9ZZZZ</name>
<dbReference type="AlphaFoldDB" id="X1EUD3"/>
<evidence type="ECO:0000259" key="3">
    <source>
        <dbReference type="PROSITE" id="PS51134"/>
    </source>
</evidence>
<dbReference type="PRINTS" id="PR00685">
    <property type="entry name" value="TIFACTORIIB"/>
</dbReference>
<gene>
    <name evidence="4" type="ORF">S03H2_20423</name>
</gene>
<feature type="domain" description="TFIIB-type" evidence="3">
    <location>
        <begin position="8"/>
        <end position="39"/>
    </location>
</feature>
<feature type="non-terminal residue" evidence="4">
    <location>
        <position position="158"/>
    </location>
</feature>
<dbReference type="PROSITE" id="PS51134">
    <property type="entry name" value="ZF_TFIIB"/>
    <property type="match status" value="1"/>
</dbReference>
<keyword evidence="2" id="KW-0804">Transcription</keyword>
<accession>X1EUD3</accession>
<dbReference type="Pfam" id="PF08271">
    <property type="entry name" value="Zn_Ribbon_TF"/>
    <property type="match status" value="1"/>
</dbReference>